<organism evidence="2 3">
    <name type="scientific">Pseudoalteromonas amylolytica</name>
    <dbReference type="NCBI Taxonomy" id="1859457"/>
    <lineage>
        <taxon>Bacteria</taxon>
        <taxon>Pseudomonadati</taxon>
        <taxon>Pseudomonadota</taxon>
        <taxon>Gammaproteobacteria</taxon>
        <taxon>Alteromonadales</taxon>
        <taxon>Pseudoalteromonadaceae</taxon>
        <taxon>Pseudoalteromonas</taxon>
    </lineage>
</organism>
<evidence type="ECO:0000256" key="1">
    <source>
        <dbReference type="SAM" id="SignalP"/>
    </source>
</evidence>
<dbReference type="RefSeq" id="WP_070987076.1">
    <property type="nucleotide sequence ID" value="NZ_MKJU01000031.1"/>
</dbReference>
<dbReference type="OrthoDB" id="6238758at2"/>
<protein>
    <recommendedName>
        <fullName evidence="4">Lipoprotein</fullName>
    </recommendedName>
</protein>
<feature type="chain" id="PRO_5010298488" description="Lipoprotein" evidence="1">
    <location>
        <begin position="21"/>
        <end position="148"/>
    </location>
</feature>
<dbReference type="EMBL" id="MKJU01000031">
    <property type="protein sequence ID" value="OHU88337.1"/>
    <property type="molecule type" value="Genomic_DNA"/>
</dbReference>
<proteinExistence type="predicted"/>
<dbReference type="AlphaFoldDB" id="A0A1S1MT15"/>
<reference evidence="2 3" key="1">
    <citation type="submission" date="2016-09" db="EMBL/GenBank/DDBJ databases">
        <title>Pseudoalteromonas amylolytica sp. nov., isolated from the surface seawater.</title>
        <authorList>
            <person name="Wu Y.-H."/>
            <person name="Cheng H."/>
            <person name="Jin X.-B."/>
            <person name="Wang C.-S."/>
            <person name="Xu X.-W."/>
        </authorList>
    </citation>
    <scope>NUCLEOTIDE SEQUENCE [LARGE SCALE GENOMIC DNA]</scope>
    <source>
        <strain evidence="2 3">JW1</strain>
    </source>
</reference>
<accession>A0A1S1MT15</accession>
<evidence type="ECO:0000313" key="2">
    <source>
        <dbReference type="EMBL" id="OHU88337.1"/>
    </source>
</evidence>
<evidence type="ECO:0000313" key="3">
    <source>
        <dbReference type="Proteomes" id="UP000179786"/>
    </source>
</evidence>
<keyword evidence="1" id="KW-0732">Signal</keyword>
<name>A0A1S1MT15_9GAMM</name>
<comment type="caution">
    <text evidence="2">The sequence shown here is derived from an EMBL/GenBank/DDBJ whole genome shotgun (WGS) entry which is preliminary data.</text>
</comment>
<sequence length="148" mass="16370">MTKVWFFYALVAASVLSACSDPSTIIHESSEKSESSLYFANCLADKPCINPVGTRVWYSESVIVGEQPFEIMLEVEPHMQVSSAVLSGEDMNMGHIPVFFTPISATRYKAEAMVGLCSNELMKWRLTIELASSIGVTTSSKFPLYVTR</sequence>
<keyword evidence="3" id="KW-1185">Reference proteome</keyword>
<evidence type="ECO:0008006" key="4">
    <source>
        <dbReference type="Google" id="ProtNLM"/>
    </source>
</evidence>
<dbReference type="Proteomes" id="UP000179786">
    <property type="component" value="Unassembled WGS sequence"/>
</dbReference>
<gene>
    <name evidence="2" type="ORF">BET10_19885</name>
</gene>
<dbReference type="PROSITE" id="PS51257">
    <property type="entry name" value="PROKAR_LIPOPROTEIN"/>
    <property type="match status" value="1"/>
</dbReference>
<feature type="signal peptide" evidence="1">
    <location>
        <begin position="1"/>
        <end position="20"/>
    </location>
</feature>
<dbReference type="STRING" id="1859457.BET10_19885"/>